<dbReference type="AlphaFoldDB" id="A0A8X6PM67"/>
<name>A0A8X6PM67_NEPPI</name>
<dbReference type="Proteomes" id="UP000887013">
    <property type="component" value="Unassembled WGS sequence"/>
</dbReference>
<accession>A0A8X6PM67</accession>
<reference evidence="1" key="1">
    <citation type="submission" date="2020-08" db="EMBL/GenBank/DDBJ databases">
        <title>Multicomponent nature underlies the extraordinary mechanical properties of spider dragline silk.</title>
        <authorList>
            <person name="Kono N."/>
            <person name="Nakamura H."/>
            <person name="Mori M."/>
            <person name="Yoshida Y."/>
            <person name="Ohtoshi R."/>
            <person name="Malay A.D."/>
            <person name="Moran D.A.P."/>
            <person name="Tomita M."/>
            <person name="Numata K."/>
            <person name="Arakawa K."/>
        </authorList>
    </citation>
    <scope>NUCLEOTIDE SEQUENCE</scope>
</reference>
<evidence type="ECO:0000313" key="1">
    <source>
        <dbReference type="EMBL" id="GFT78469.1"/>
    </source>
</evidence>
<evidence type="ECO:0000313" key="2">
    <source>
        <dbReference type="Proteomes" id="UP000887013"/>
    </source>
</evidence>
<sequence>MRNKNRKAEVLSYGLEEQGIVKLCLYVVSQSSHGEATAEARPGGRRRYETKKEKIDFWLKRGDATEKHRSGAALGSKYMKLASIGAVTSDSLVGKRKGRLE</sequence>
<protein>
    <submittedName>
        <fullName evidence="1">Uncharacterized protein</fullName>
    </submittedName>
</protein>
<keyword evidence="2" id="KW-1185">Reference proteome</keyword>
<gene>
    <name evidence="1" type="ORF">NPIL_80341</name>
</gene>
<organism evidence="1 2">
    <name type="scientific">Nephila pilipes</name>
    <name type="common">Giant wood spider</name>
    <name type="synonym">Nephila maculata</name>
    <dbReference type="NCBI Taxonomy" id="299642"/>
    <lineage>
        <taxon>Eukaryota</taxon>
        <taxon>Metazoa</taxon>
        <taxon>Ecdysozoa</taxon>
        <taxon>Arthropoda</taxon>
        <taxon>Chelicerata</taxon>
        <taxon>Arachnida</taxon>
        <taxon>Araneae</taxon>
        <taxon>Araneomorphae</taxon>
        <taxon>Entelegynae</taxon>
        <taxon>Araneoidea</taxon>
        <taxon>Nephilidae</taxon>
        <taxon>Nephila</taxon>
    </lineage>
</organism>
<dbReference type="EMBL" id="BMAW01071540">
    <property type="protein sequence ID" value="GFT78469.1"/>
    <property type="molecule type" value="Genomic_DNA"/>
</dbReference>
<proteinExistence type="predicted"/>
<comment type="caution">
    <text evidence="1">The sequence shown here is derived from an EMBL/GenBank/DDBJ whole genome shotgun (WGS) entry which is preliminary data.</text>
</comment>